<reference evidence="3" key="1">
    <citation type="submission" date="2023-08" db="EMBL/GenBank/DDBJ databases">
        <title>Draft sequence of the Babesia gibsoni genome.</title>
        <authorList>
            <person name="Yamagishi J.Y."/>
            <person name="Xuan X.X."/>
        </authorList>
    </citation>
    <scope>NUCLEOTIDE SEQUENCE</scope>
    <source>
        <strain evidence="3">Azabu</strain>
    </source>
</reference>
<feature type="domain" description="Endonuclease/exonuclease/phosphatase" evidence="2">
    <location>
        <begin position="282"/>
        <end position="624"/>
    </location>
</feature>
<dbReference type="AlphaFoldDB" id="A0AAD8LR44"/>
<protein>
    <submittedName>
        <fullName evidence="3">Carbon catabolite repressor 4 like protein</fullName>
    </submittedName>
</protein>
<dbReference type="PANTHER" id="PTHR12121:SF37">
    <property type="entry name" value="2',5'-PHOSPHODIESTERASE 12"/>
    <property type="match status" value="1"/>
</dbReference>
<dbReference type="Proteomes" id="UP001230268">
    <property type="component" value="Unassembled WGS sequence"/>
</dbReference>
<dbReference type="Pfam" id="PF03372">
    <property type="entry name" value="Exo_endo_phos"/>
    <property type="match status" value="1"/>
</dbReference>
<feature type="region of interest" description="Disordered" evidence="1">
    <location>
        <begin position="90"/>
        <end position="114"/>
    </location>
</feature>
<proteinExistence type="predicted"/>
<dbReference type="InterPro" id="IPR005135">
    <property type="entry name" value="Endo/exonuclease/phosphatase"/>
</dbReference>
<gene>
    <name evidence="3" type="ORF">BgAZ_303900</name>
</gene>
<feature type="compositionally biased region" description="Polar residues" evidence="1">
    <location>
        <begin position="92"/>
        <end position="107"/>
    </location>
</feature>
<evidence type="ECO:0000313" key="3">
    <source>
        <dbReference type="EMBL" id="KAK1442872.1"/>
    </source>
</evidence>
<dbReference type="GO" id="GO:0000175">
    <property type="term" value="F:3'-5'-RNA exonuclease activity"/>
    <property type="evidence" value="ECO:0007669"/>
    <property type="project" value="TreeGrafter"/>
</dbReference>
<comment type="caution">
    <text evidence="3">The sequence shown here is derived from an EMBL/GenBank/DDBJ whole genome shotgun (WGS) entry which is preliminary data.</text>
</comment>
<accession>A0AAD8LR44</accession>
<dbReference type="InterPro" id="IPR050410">
    <property type="entry name" value="CCR4/nocturin_mRNA_transcr"/>
</dbReference>
<evidence type="ECO:0000313" key="4">
    <source>
        <dbReference type="Proteomes" id="UP001230268"/>
    </source>
</evidence>
<dbReference type="PANTHER" id="PTHR12121">
    <property type="entry name" value="CARBON CATABOLITE REPRESSOR PROTEIN 4"/>
    <property type="match status" value="1"/>
</dbReference>
<sequence length="631" mass="73507">MTNLGDSYALIKAPDGTDKINITVHWSGRVVNLDRQKNETLKTVITRLKRSLQKHKPTPHVNVQDIRDPYMLAFSNYVCWKKPADCKAPECQKQNPSEDVDSTQGHDGSNKKGCDVDNEYSIQFMKKMFEPYDETETLEEVAKNASFMSINGTILQLHKNAFRLLEVSIGSNAMIGCPVSIHIRSDGPWSHEDIYFHWVNDEGETLCKRAVFVPDDDMEGMNVKLRLYHKQLKWNRIESDFCEVIDVPRNTWQEDRIIKFNDDIDNCVVSPLQSNFRDLRVMSFNILSPTYVATEEAIERFFPYCNPEWLESSYRNPLILREIMMIKPQVLCLQECSTGAYRDYLEPVLGQDYHSWLTIKSVASDEGCCMLVQKCVLDVKDVKSVTFKDEIVKPYYSEILNRIGAPNWINFDIETYFSRYHTIFQLGCFKNMLDFNANYLFVANTHLYFHPHGRHVRILQTFVMLTELEKFKRECAKKYGFNLETQSSTVICGDFNSFPSEGVFQLMNYGWIPSNHPDFEYGMKHTHEKFKPNEHLRSPDSKPEVMYYPLDPKDRVEVENCEGYQDVYKDTKLPFTNFVKTFHGTLDYIYHSRNIRAKRCMPGIKKEDAEEYEGLPSKIYPSDHISIAADF</sequence>
<dbReference type="SUPFAM" id="SSF56219">
    <property type="entry name" value="DNase I-like"/>
    <property type="match status" value="1"/>
</dbReference>
<dbReference type="InterPro" id="IPR036691">
    <property type="entry name" value="Endo/exonu/phosph_ase_sf"/>
</dbReference>
<name>A0AAD8LR44_BABGI</name>
<evidence type="ECO:0000259" key="2">
    <source>
        <dbReference type="Pfam" id="PF03372"/>
    </source>
</evidence>
<dbReference type="Gene3D" id="3.60.10.10">
    <property type="entry name" value="Endonuclease/exonuclease/phosphatase"/>
    <property type="match status" value="1"/>
</dbReference>
<dbReference type="GO" id="GO:0005739">
    <property type="term" value="C:mitochondrion"/>
    <property type="evidence" value="ECO:0007669"/>
    <property type="project" value="TreeGrafter"/>
</dbReference>
<dbReference type="GO" id="GO:0000288">
    <property type="term" value="P:nuclear-transcribed mRNA catabolic process, deadenylation-dependent decay"/>
    <property type="evidence" value="ECO:0007669"/>
    <property type="project" value="TreeGrafter"/>
</dbReference>
<keyword evidence="4" id="KW-1185">Reference proteome</keyword>
<dbReference type="EMBL" id="JAVEPI010000003">
    <property type="protein sequence ID" value="KAK1442872.1"/>
    <property type="molecule type" value="Genomic_DNA"/>
</dbReference>
<organism evidence="3 4">
    <name type="scientific">Babesia gibsoni</name>
    <dbReference type="NCBI Taxonomy" id="33632"/>
    <lineage>
        <taxon>Eukaryota</taxon>
        <taxon>Sar</taxon>
        <taxon>Alveolata</taxon>
        <taxon>Apicomplexa</taxon>
        <taxon>Aconoidasida</taxon>
        <taxon>Piroplasmida</taxon>
        <taxon>Babesiidae</taxon>
        <taxon>Babesia</taxon>
    </lineage>
</organism>
<evidence type="ECO:0000256" key="1">
    <source>
        <dbReference type="SAM" id="MobiDB-lite"/>
    </source>
</evidence>